<keyword evidence="2" id="KW-1185">Reference proteome</keyword>
<name>A0A7X3KR87_9GAMM</name>
<organism evidence="1 2">
    <name type="scientific">Vreelandella zhuhanensis</name>
    <dbReference type="NCBI Taxonomy" id="2684210"/>
    <lineage>
        <taxon>Bacteria</taxon>
        <taxon>Pseudomonadati</taxon>
        <taxon>Pseudomonadota</taxon>
        <taxon>Gammaproteobacteria</taxon>
        <taxon>Oceanospirillales</taxon>
        <taxon>Halomonadaceae</taxon>
        <taxon>Vreelandella</taxon>
    </lineage>
</organism>
<evidence type="ECO:0000313" key="1">
    <source>
        <dbReference type="EMBL" id="MWJ28126.1"/>
    </source>
</evidence>
<accession>A0A7X3KR87</accession>
<dbReference type="AlphaFoldDB" id="A0A7X3KR87"/>
<gene>
    <name evidence="1" type="ORF">GPM19_07895</name>
</gene>
<reference evidence="1 2" key="1">
    <citation type="submission" date="2019-12" db="EMBL/GenBank/DDBJ databases">
        <title>Halomonas rutogse sp. nov. isolated from two lakes on Tibetan Plateau.</title>
        <authorList>
            <person name="Gao P."/>
        </authorList>
    </citation>
    <scope>NUCLEOTIDE SEQUENCE [LARGE SCALE GENOMIC DNA]</scope>
    <source>
        <strain evidence="1 2">ZH2S</strain>
    </source>
</reference>
<protein>
    <submittedName>
        <fullName evidence="1">Uncharacterized protein</fullName>
    </submittedName>
</protein>
<evidence type="ECO:0000313" key="2">
    <source>
        <dbReference type="Proteomes" id="UP000437638"/>
    </source>
</evidence>
<dbReference type="EMBL" id="WTKP01000005">
    <property type="protein sequence ID" value="MWJ28126.1"/>
    <property type="molecule type" value="Genomic_DNA"/>
</dbReference>
<dbReference type="Proteomes" id="UP000437638">
    <property type="component" value="Unassembled WGS sequence"/>
</dbReference>
<proteinExistence type="predicted"/>
<sequence length="86" mass="9889">MPQPDFDKLQVSLSKRLVLMEIRVIDHLVVGMKDALHLRSWGTSEFLPHSTERHQPEAVFDHFRIYAKSLAQCVVAWVVNHPGLDT</sequence>
<dbReference type="RefSeq" id="WP_160418508.1">
    <property type="nucleotide sequence ID" value="NZ_WTKP01000005.1"/>
</dbReference>
<comment type="caution">
    <text evidence="1">The sequence shown here is derived from an EMBL/GenBank/DDBJ whole genome shotgun (WGS) entry which is preliminary data.</text>
</comment>